<reference evidence="1" key="1">
    <citation type="journal article" date="2014" name="Front. Microbiol.">
        <title>High frequency of phylogenetically diverse reductive dehalogenase-homologous genes in deep subseafloor sedimentary metagenomes.</title>
        <authorList>
            <person name="Kawai M."/>
            <person name="Futagami T."/>
            <person name="Toyoda A."/>
            <person name="Takaki Y."/>
            <person name="Nishi S."/>
            <person name="Hori S."/>
            <person name="Arai W."/>
            <person name="Tsubouchi T."/>
            <person name="Morono Y."/>
            <person name="Uchiyama I."/>
            <person name="Ito T."/>
            <person name="Fujiyama A."/>
            <person name="Inagaki F."/>
            <person name="Takami H."/>
        </authorList>
    </citation>
    <scope>NUCLEOTIDE SEQUENCE</scope>
    <source>
        <strain evidence="1">Expedition CK06-06</strain>
    </source>
</reference>
<dbReference type="EMBL" id="BARS01023033">
    <property type="protein sequence ID" value="GAG06845.1"/>
    <property type="molecule type" value="Genomic_DNA"/>
</dbReference>
<comment type="caution">
    <text evidence="1">The sequence shown here is derived from an EMBL/GenBank/DDBJ whole genome shotgun (WGS) entry which is preliminary data.</text>
</comment>
<sequence>VQLKSGGKTVEGLVTKIETNDGIVDTVYINFDEQTSMGVICRSKWQIFGYFTDHTIYFTN</sequence>
<proteinExistence type="predicted"/>
<organism evidence="1">
    <name type="scientific">marine sediment metagenome</name>
    <dbReference type="NCBI Taxonomy" id="412755"/>
    <lineage>
        <taxon>unclassified sequences</taxon>
        <taxon>metagenomes</taxon>
        <taxon>ecological metagenomes</taxon>
    </lineage>
</organism>
<gene>
    <name evidence="1" type="ORF">S01H1_36731</name>
</gene>
<feature type="non-terminal residue" evidence="1">
    <location>
        <position position="1"/>
    </location>
</feature>
<dbReference type="AlphaFoldDB" id="X0UMD9"/>
<evidence type="ECO:0000313" key="1">
    <source>
        <dbReference type="EMBL" id="GAG06845.1"/>
    </source>
</evidence>
<accession>X0UMD9</accession>
<protein>
    <submittedName>
        <fullName evidence="1">Uncharacterized protein</fullName>
    </submittedName>
</protein>
<name>X0UMD9_9ZZZZ</name>